<gene>
    <name evidence="6" type="ORF">C7M84_024503</name>
</gene>
<evidence type="ECO:0000313" key="7">
    <source>
        <dbReference type="Proteomes" id="UP000283509"/>
    </source>
</evidence>
<proteinExistence type="predicted"/>
<keyword evidence="3" id="KW-0862">Zinc</keyword>
<dbReference type="Proteomes" id="UP000283509">
    <property type="component" value="Unassembled WGS sequence"/>
</dbReference>
<feature type="domain" description="MYND-type" evidence="5">
    <location>
        <begin position="45"/>
        <end position="86"/>
    </location>
</feature>
<dbReference type="GO" id="GO:0008270">
    <property type="term" value="F:zinc ion binding"/>
    <property type="evidence" value="ECO:0007669"/>
    <property type="project" value="UniProtKB-KW"/>
</dbReference>
<keyword evidence="6" id="KW-0808">Transferase</keyword>
<dbReference type="STRING" id="6689.A0A3R7PTP2"/>
<dbReference type="SUPFAM" id="SSF144232">
    <property type="entry name" value="HIT/MYND zinc finger-like"/>
    <property type="match status" value="1"/>
</dbReference>
<evidence type="ECO:0000256" key="1">
    <source>
        <dbReference type="ARBA" id="ARBA00022723"/>
    </source>
</evidence>
<dbReference type="GO" id="GO:0005634">
    <property type="term" value="C:nucleus"/>
    <property type="evidence" value="ECO:0007669"/>
    <property type="project" value="TreeGrafter"/>
</dbReference>
<dbReference type="Gene3D" id="1.25.40.10">
    <property type="entry name" value="Tetratricopeptide repeat domain"/>
    <property type="match status" value="1"/>
</dbReference>
<dbReference type="Pfam" id="PF01753">
    <property type="entry name" value="zf-MYND"/>
    <property type="match status" value="1"/>
</dbReference>
<sequence length="434" mass="50005">MRDLISVRALSALQKKKRLVKRGDEILTSKPFCFVLENSVIGQYCETCLATARKERLLSRCKGCWRAWYCSDICRDLGESQHRHECQLFRDRPDYRPRDFARFLARLIRKLKDGGEDVVERIDARRSRRFRDLMSHSKEIEKDQKRLDYLAEMMPDLQVLLGKSNIPDREELIQIFGKVHISYLDTMNSREHRRTFLQDNYYFTCDCRLCRDERHARTASSIKCRSRACGAPVHVDESGTGWVDPCGACGFCKFPRGVAYEYIEVADYTRAELADLDEDNPTGLEVWRDVAEAQGALLHPLNLWRSKSLEALVTASVNMRQWSAALAPARENEAAIRHYYGAKHPYVGLYLMKLAKIELNNMEWHPALEHLQEAEEILEAGLGSNHPLVFVDLAWLLIQASEECRVDIQRSLMYGRAQRTSSGGRSLVANRGRS</sequence>
<comment type="caution">
    <text evidence="6">The sequence shown here is derived from an EMBL/GenBank/DDBJ whole genome shotgun (WGS) entry which is preliminary data.</text>
</comment>
<evidence type="ECO:0000313" key="6">
    <source>
        <dbReference type="EMBL" id="ROT82329.1"/>
    </source>
</evidence>
<evidence type="ECO:0000256" key="2">
    <source>
        <dbReference type="ARBA" id="ARBA00022771"/>
    </source>
</evidence>
<dbReference type="PROSITE" id="PS01360">
    <property type="entry name" value="ZF_MYND_1"/>
    <property type="match status" value="1"/>
</dbReference>
<keyword evidence="2 4" id="KW-0863">Zinc-finger</keyword>
<reference evidence="6 7" key="2">
    <citation type="submission" date="2019-01" db="EMBL/GenBank/DDBJ databases">
        <title>The decoding of complex shrimp genome reveals the adaptation for benthos swimmer, frequently molting mechanism and breeding impact on genome.</title>
        <authorList>
            <person name="Sun Y."/>
            <person name="Gao Y."/>
            <person name="Yu Y."/>
        </authorList>
    </citation>
    <scope>NUCLEOTIDE SEQUENCE [LARGE SCALE GENOMIC DNA]</scope>
    <source>
        <tissue evidence="6">Muscle</tissue>
    </source>
</reference>
<keyword evidence="7" id="KW-1185">Reference proteome</keyword>
<dbReference type="InterPro" id="IPR050869">
    <property type="entry name" value="H3K4_H4K5_MeTrfase"/>
</dbReference>
<keyword evidence="6" id="KW-0489">Methyltransferase</keyword>
<dbReference type="GO" id="GO:0008168">
    <property type="term" value="F:methyltransferase activity"/>
    <property type="evidence" value="ECO:0007669"/>
    <property type="project" value="UniProtKB-KW"/>
</dbReference>
<evidence type="ECO:0000256" key="4">
    <source>
        <dbReference type="PROSITE-ProRule" id="PRU00134"/>
    </source>
</evidence>
<protein>
    <submittedName>
        <fullName evidence="6">Histone-lysine N-methyltransferase ASHR1</fullName>
    </submittedName>
</protein>
<dbReference type="PROSITE" id="PS50865">
    <property type="entry name" value="ZF_MYND_2"/>
    <property type="match status" value="1"/>
</dbReference>
<dbReference type="EMBL" id="QCYY01000845">
    <property type="protein sequence ID" value="ROT82329.1"/>
    <property type="molecule type" value="Genomic_DNA"/>
</dbReference>
<evidence type="ECO:0000256" key="3">
    <source>
        <dbReference type="ARBA" id="ARBA00022833"/>
    </source>
</evidence>
<dbReference type="PANTHER" id="PTHR12197:SF251">
    <property type="entry name" value="EG:BACR7C10.4 PROTEIN"/>
    <property type="match status" value="1"/>
</dbReference>
<dbReference type="PANTHER" id="PTHR12197">
    <property type="entry name" value="HISTONE-LYSINE N-METHYLTRANSFERASE SMYD"/>
    <property type="match status" value="1"/>
</dbReference>
<dbReference type="Gene3D" id="6.10.140.2220">
    <property type="match status" value="1"/>
</dbReference>
<dbReference type="InterPro" id="IPR011990">
    <property type="entry name" value="TPR-like_helical_dom_sf"/>
</dbReference>
<evidence type="ECO:0000259" key="5">
    <source>
        <dbReference type="PROSITE" id="PS50865"/>
    </source>
</evidence>
<organism evidence="6 7">
    <name type="scientific">Penaeus vannamei</name>
    <name type="common">Whiteleg shrimp</name>
    <name type="synonym">Litopenaeus vannamei</name>
    <dbReference type="NCBI Taxonomy" id="6689"/>
    <lineage>
        <taxon>Eukaryota</taxon>
        <taxon>Metazoa</taxon>
        <taxon>Ecdysozoa</taxon>
        <taxon>Arthropoda</taxon>
        <taxon>Crustacea</taxon>
        <taxon>Multicrustacea</taxon>
        <taxon>Malacostraca</taxon>
        <taxon>Eumalacostraca</taxon>
        <taxon>Eucarida</taxon>
        <taxon>Decapoda</taxon>
        <taxon>Dendrobranchiata</taxon>
        <taxon>Penaeoidea</taxon>
        <taxon>Penaeidae</taxon>
        <taxon>Penaeus</taxon>
    </lineage>
</organism>
<reference evidence="6 7" key="1">
    <citation type="submission" date="2018-04" db="EMBL/GenBank/DDBJ databases">
        <authorList>
            <person name="Zhang X."/>
            <person name="Yuan J."/>
            <person name="Li F."/>
            <person name="Xiang J."/>
        </authorList>
    </citation>
    <scope>NUCLEOTIDE SEQUENCE [LARGE SCALE GENOMIC DNA]</scope>
    <source>
        <tissue evidence="6">Muscle</tissue>
    </source>
</reference>
<dbReference type="OrthoDB" id="265717at2759"/>
<accession>A0A3R7PTP2</accession>
<dbReference type="InterPro" id="IPR002893">
    <property type="entry name" value="Znf_MYND"/>
</dbReference>
<keyword evidence="1" id="KW-0479">Metal-binding</keyword>
<name>A0A3R7PTP2_PENVA</name>
<dbReference type="GO" id="GO:0032259">
    <property type="term" value="P:methylation"/>
    <property type="evidence" value="ECO:0007669"/>
    <property type="project" value="UniProtKB-KW"/>
</dbReference>
<dbReference type="AlphaFoldDB" id="A0A3R7PTP2"/>